<evidence type="ECO:0000313" key="3">
    <source>
        <dbReference type="EMBL" id="KAJ2004362.1"/>
    </source>
</evidence>
<dbReference type="GO" id="GO:0047372">
    <property type="term" value="F:monoacylglycerol lipase activity"/>
    <property type="evidence" value="ECO:0007669"/>
    <property type="project" value="TreeGrafter"/>
</dbReference>
<dbReference type="GO" id="GO:0051792">
    <property type="term" value="P:medium-chain fatty acid biosynthetic process"/>
    <property type="evidence" value="ECO:0007669"/>
    <property type="project" value="TreeGrafter"/>
</dbReference>
<proteinExistence type="inferred from homology"/>
<dbReference type="SUPFAM" id="SSF53474">
    <property type="entry name" value="alpha/beta-Hydrolases"/>
    <property type="match status" value="1"/>
</dbReference>
<dbReference type="PANTHER" id="PTHR10794">
    <property type="entry name" value="ABHYDROLASE DOMAIN-CONTAINING PROTEIN"/>
    <property type="match status" value="1"/>
</dbReference>
<dbReference type="InterPro" id="IPR012020">
    <property type="entry name" value="ABHD4"/>
</dbReference>
<evidence type="ECO:0000256" key="2">
    <source>
        <dbReference type="PIRSR" id="PIRSR005211-1"/>
    </source>
</evidence>
<evidence type="ECO:0000256" key="1">
    <source>
        <dbReference type="ARBA" id="ARBA00010884"/>
    </source>
</evidence>
<comment type="caution">
    <text evidence="3">The sequence shown here is derived from an EMBL/GenBank/DDBJ whole genome shotgun (WGS) entry which is preliminary data.</text>
</comment>
<comment type="similarity">
    <text evidence="1">Belongs to the AB hydrolase superfamily. AB hydrolase 4 family.</text>
</comment>
<sequence>MSNMYSIRLFHDNKVHPPNTGDRPRRRLADVVQDECPSLAHGAEFRPSLLVPGGHAQTIFSFLGYYAYYAHSLLCPKFSRETFKLSDGGTVALDWALCENHTERPIVTVLSGVTGTSCDYYVRKCYEEFVKLQYSVVVVHSRGCGGSKLTTPLPFHCGFSCDYREVVAALHQRLPRCPLLGLSFSLGANIMAKYIGEEGAGCPLRAGVVVGNPYDMYKVIHHLDSRTLNPNKIYDVAILNFLKTAFKDNQEAILGAPVKFNVAKIAHAHTIMQFTEEMTRKVFGYASAKHLLDDSSSVDHMNNIQIPVLFLNSLDDPICTPSLIPFDKFLDNPWLLLALAQYGGHIGYMGGGWPKSWVEHPVSQFFQCILNRTHAEMASLAMPDSLK</sequence>
<evidence type="ECO:0000313" key="4">
    <source>
        <dbReference type="Proteomes" id="UP001150907"/>
    </source>
</evidence>
<dbReference type="Gene3D" id="3.40.50.1820">
    <property type="entry name" value="alpha/beta hydrolase"/>
    <property type="match status" value="1"/>
</dbReference>
<gene>
    <name evidence="3" type="ORF">H4R26_002554</name>
</gene>
<dbReference type="InterPro" id="IPR029058">
    <property type="entry name" value="AB_hydrolase_fold"/>
</dbReference>
<accession>A0A9W8EFV5</accession>
<feature type="active site" description="Charge relay system" evidence="2">
    <location>
        <position position="316"/>
    </location>
</feature>
<dbReference type="Proteomes" id="UP001150907">
    <property type="component" value="Unassembled WGS sequence"/>
</dbReference>
<evidence type="ECO:0008006" key="5">
    <source>
        <dbReference type="Google" id="ProtNLM"/>
    </source>
</evidence>
<name>A0A9W8EFV5_9FUNG</name>
<protein>
    <recommendedName>
        <fullName evidence="5">AB hydrolase-1 domain-containing protein</fullName>
    </recommendedName>
</protein>
<feature type="active site" description="Charge relay system" evidence="2">
    <location>
        <position position="185"/>
    </location>
</feature>
<keyword evidence="4" id="KW-1185">Reference proteome</keyword>
<dbReference type="AlphaFoldDB" id="A0A9W8EFV5"/>
<dbReference type="PIRSF" id="PIRSF005211">
    <property type="entry name" value="Ab_hydro_YheT"/>
    <property type="match status" value="1"/>
</dbReference>
<reference evidence="3" key="1">
    <citation type="submission" date="2022-07" db="EMBL/GenBank/DDBJ databases">
        <title>Phylogenomic reconstructions and comparative analyses of Kickxellomycotina fungi.</title>
        <authorList>
            <person name="Reynolds N.K."/>
            <person name="Stajich J.E."/>
            <person name="Barry K."/>
            <person name="Grigoriev I.V."/>
            <person name="Crous P."/>
            <person name="Smith M.E."/>
        </authorList>
    </citation>
    <scope>NUCLEOTIDE SEQUENCE</scope>
    <source>
        <strain evidence="3">IMI 214461</strain>
    </source>
</reference>
<dbReference type="GO" id="GO:0051793">
    <property type="term" value="P:medium-chain fatty acid catabolic process"/>
    <property type="evidence" value="ECO:0007669"/>
    <property type="project" value="TreeGrafter"/>
</dbReference>
<dbReference type="GO" id="GO:0008126">
    <property type="term" value="F:acetylesterase activity"/>
    <property type="evidence" value="ECO:0007669"/>
    <property type="project" value="TreeGrafter"/>
</dbReference>
<dbReference type="EMBL" id="JANBQF010000159">
    <property type="protein sequence ID" value="KAJ2004362.1"/>
    <property type="molecule type" value="Genomic_DNA"/>
</dbReference>
<dbReference type="OrthoDB" id="5954035at2759"/>
<organism evidence="3 4">
    <name type="scientific">Coemansia thaxteri</name>
    <dbReference type="NCBI Taxonomy" id="2663907"/>
    <lineage>
        <taxon>Eukaryota</taxon>
        <taxon>Fungi</taxon>
        <taxon>Fungi incertae sedis</taxon>
        <taxon>Zoopagomycota</taxon>
        <taxon>Kickxellomycotina</taxon>
        <taxon>Kickxellomycetes</taxon>
        <taxon>Kickxellales</taxon>
        <taxon>Kickxellaceae</taxon>
        <taxon>Coemansia</taxon>
    </lineage>
</organism>
<dbReference type="InterPro" id="IPR050960">
    <property type="entry name" value="AB_hydrolase_4_sf"/>
</dbReference>
<dbReference type="PANTHER" id="PTHR10794:SF63">
    <property type="entry name" value="ALPHA_BETA HYDROLASE 1, ISOFORM A"/>
    <property type="match status" value="1"/>
</dbReference>
<feature type="active site" description="Charge relay system" evidence="2">
    <location>
        <position position="345"/>
    </location>
</feature>